<comment type="function">
    <text evidence="7">PPIases accelerate the folding of proteins. It catalyzes the cis-trans isomerization of proline imidic peptide bonds in oligopeptides.</text>
</comment>
<evidence type="ECO:0000256" key="5">
    <source>
        <dbReference type="ARBA" id="ARBA00023235"/>
    </source>
</evidence>
<evidence type="ECO:0000256" key="7">
    <source>
        <dbReference type="RuleBase" id="RU363019"/>
    </source>
</evidence>
<dbReference type="GO" id="GO:0003755">
    <property type="term" value="F:peptidyl-prolyl cis-trans isomerase activity"/>
    <property type="evidence" value="ECO:0007669"/>
    <property type="project" value="UniProtKB-UniRule"/>
</dbReference>
<evidence type="ECO:0000256" key="2">
    <source>
        <dbReference type="ARBA" id="ARBA00013194"/>
    </source>
</evidence>
<dbReference type="STRING" id="154538.A0A1M2V3Z8"/>
<feature type="domain" description="PPIase cyclophilin-type" evidence="9">
    <location>
        <begin position="27"/>
        <end position="185"/>
    </location>
</feature>
<comment type="similarity">
    <text evidence="6">Belongs to the cyclophilin-type PPIase family. PPIase A subfamily.</text>
</comment>
<dbReference type="InterPro" id="IPR024936">
    <property type="entry name" value="Cyclophilin-type_PPIase"/>
</dbReference>
<evidence type="ECO:0000256" key="6">
    <source>
        <dbReference type="ARBA" id="ARBA00037940"/>
    </source>
</evidence>
<dbReference type="Gene3D" id="2.40.100.10">
    <property type="entry name" value="Cyclophilin-like"/>
    <property type="match status" value="1"/>
</dbReference>
<dbReference type="FunFam" id="2.40.100.10:FF:000013">
    <property type="entry name" value="Peptidyl-prolyl cis-trans isomerase"/>
    <property type="match status" value="1"/>
</dbReference>
<dbReference type="Pfam" id="PF00160">
    <property type="entry name" value="Pro_isomerase"/>
    <property type="match status" value="1"/>
</dbReference>
<keyword evidence="5 7" id="KW-0413">Isomerase</keyword>
<dbReference type="InterPro" id="IPR029000">
    <property type="entry name" value="Cyclophilin-like_dom_sf"/>
</dbReference>
<name>A0A1M2V3Z8_TRAPU</name>
<dbReference type="PANTHER" id="PTHR11071">
    <property type="entry name" value="PEPTIDYL-PROLYL CIS-TRANS ISOMERASE"/>
    <property type="match status" value="1"/>
</dbReference>
<dbReference type="Proteomes" id="UP000184267">
    <property type="component" value="Unassembled WGS sequence"/>
</dbReference>
<evidence type="ECO:0000256" key="8">
    <source>
        <dbReference type="SAM" id="MobiDB-lite"/>
    </source>
</evidence>
<proteinExistence type="inferred from homology"/>
<sequence length="186" mass="20508">MATHDSSRPPSSRSSRMSRSPTGPNVFFDIEIDGVPAGRIVFRLFDSICPVTARNFRELATGENGYGYAHSYIHRVVPNFMIQGGDIVDGNGTTGRSIYGPTFPDENFRLSHDRQGLLSMANRGPNTNSSQFFITTVPASWCDRRNVVFGEVIKGMDIVRKVESYASDHILYKPSVDILIAACGTL</sequence>
<evidence type="ECO:0000256" key="4">
    <source>
        <dbReference type="ARBA" id="ARBA00023110"/>
    </source>
</evidence>
<dbReference type="PROSITE" id="PS50072">
    <property type="entry name" value="CSA_PPIASE_2"/>
    <property type="match status" value="1"/>
</dbReference>
<organism evidence="10 11">
    <name type="scientific">Trametes pubescens</name>
    <name type="common">White-rot fungus</name>
    <dbReference type="NCBI Taxonomy" id="154538"/>
    <lineage>
        <taxon>Eukaryota</taxon>
        <taxon>Fungi</taxon>
        <taxon>Dikarya</taxon>
        <taxon>Basidiomycota</taxon>
        <taxon>Agaricomycotina</taxon>
        <taxon>Agaricomycetes</taxon>
        <taxon>Polyporales</taxon>
        <taxon>Polyporaceae</taxon>
        <taxon>Trametes</taxon>
    </lineage>
</organism>
<dbReference type="SUPFAM" id="SSF50891">
    <property type="entry name" value="Cyclophilin-like"/>
    <property type="match status" value="1"/>
</dbReference>
<dbReference type="GO" id="GO:0006457">
    <property type="term" value="P:protein folding"/>
    <property type="evidence" value="ECO:0007669"/>
    <property type="project" value="TreeGrafter"/>
</dbReference>
<evidence type="ECO:0000313" key="10">
    <source>
        <dbReference type="EMBL" id="OJT02308.1"/>
    </source>
</evidence>
<comment type="catalytic activity">
    <reaction evidence="1 7">
        <text>[protein]-peptidylproline (omega=180) = [protein]-peptidylproline (omega=0)</text>
        <dbReference type="Rhea" id="RHEA:16237"/>
        <dbReference type="Rhea" id="RHEA-COMP:10747"/>
        <dbReference type="Rhea" id="RHEA-COMP:10748"/>
        <dbReference type="ChEBI" id="CHEBI:83833"/>
        <dbReference type="ChEBI" id="CHEBI:83834"/>
        <dbReference type="EC" id="5.2.1.8"/>
    </reaction>
</comment>
<feature type="compositionally biased region" description="Low complexity" evidence="8">
    <location>
        <begin position="8"/>
        <end position="21"/>
    </location>
</feature>
<keyword evidence="11" id="KW-1185">Reference proteome</keyword>
<evidence type="ECO:0000259" key="9">
    <source>
        <dbReference type="PROSITE" id="PS50072"/>
    </source>
</evidence>
<gene>
    <name evidence="10" type="ORF">TRAPUB_7165</name>
</gene>
<dbReference type="EC" id="5.2.1.8" evidence="2 7"/>
<dbReference type="GO" id="GO:0016018">
    <property type="term" value="F:cyclosporin A binding"/>
    <property type="evidence" value="ECO:0007669"/>
    <property type="project" value="TreeGrafter"/>
</dbReference>
<feature type="region of interest" description="Disordered" evidence="8">
    <location>
        <begin position="1"/>
        <end position="23"/>
    </location>
</feature>
<protein>
    <recommendedName>
        <fullName evidence="3 7">Peptidyl-prolyl cis-trans isomerase</fullName>
        <shortName evidence="7">PPIase</shortName>
        <ecNumber evidence="2 7">5.2.1.8</ecNumber>
    </recommendedName>
</protein>
<dbReference type="EMBL" id="MNAD01001677">
    <property type="protein sequence ID" value="OJT02308.1"/>
    <property type="molecule type" value="Genomic_DNA"/>
</dbReference>
<reference evidence="10 11" key="1">
    <citation type="submission" date="2016-10" db="EMBL/GenBank/DDBJ databases">
        <title>Genome sequence of the basidiomycete white-rot fungus Trametes pubescens.</title>
        <authorList>
            <person name="Makela M.R."/>
            <person name="Granchi Z."/>
            <person name="Peng M."/>
            <person name="De Vries R.P."/>
            <person name="Grigoriev I."/>
            <person name="Riley R."/>
            <person name="Hilden K."/>
        </authorList>
    </citation>
    <scope>NUCLEOTIDE SEQUENCE [LARGE SCALE GENOMIC DNA]</scope>
    <source>
        <strain evidence="10 11">FBCC735</strain>
    </source>
</reference>
<keyword evidence="4 7" id="KW-0697">Rotamase</keyword>
<accession>A0A1M2V3Z8</accession>
<dbReference type="AlphaFoldDB" id="A0A1M2V3Z8"/>
<evidence type="ECO:0000313" key="11">
    <source>
        <dbReference type="Proteomes" id="UP000184267"/>
    </source>
</evidence>
<evidence type="ECO:0000256" key="3">
    <source>
        <dbReference type="ARBA" id="ARBA00021047"/>
    </source>
</evidence>
<dbReference type="PANTHER" id="PTHR11071:SF561">
    <property type="entry name" value="PEPTIDYL-PROLYL CIS-TRANS ISOMERASE D-RELATED"/>
    <property type="match status" value="1"/>
</dbReference>
<dbReference type="OMA" id="DHILYKP"/>
<dbReference type="InterPro" id="IPR002130">
    <property type="entry name" value="Cyclophilin-type_PPIase_dom"/>
</dbReference>
<dbReference type="GO" id="GO:0005737">
    <property type="term" value="C:cytoplasm"/>
    <property type="evidence" value="ECO:0007669"/>
    <property type="project" value="TreeGrafter"/>
</dbReference>
<dbReference type="PIRSF" id="PIRSF001467">
    <property type="entry name" value="Peptidylpro_ismrse"/>
    <property type="match status" value="1"/>
</dbReference>
<evidence type="ECO:0000256" key="1">
    <source>
        <dbReference type="ARBA" id="ARBA00000971"/>
    </source>
</evidence>
<dbReference type="OrthoDB" id="193499at2759"/>
<dbReference type="PRINTS" id="PR00153">
    <property type="entry name" value="CSAPPISMRASE"/>
</dbReference>
<comment type="caution">
    <text evidence="10">The sequence shown here is derived from an EMBL/GenBank/DDBJ whole genome shotgun (WGS) entry which is preliminary data.</text>
</comment>